<dbReference type="EMBL" id="SIRT01000016">
    <property type="protein sequence ID" value="TBM99793.1"/>
    <property type="molecule type" value="Genomic_DNA"/>
</dbReference>
<comment type="caution">
    <text evidence="1">The sequence shown here is derived from an EMBL/GenBank/DDBJ whole genome shotgun (WGS) entry which is preliminary data.</text>
</comment>
<reference evidence="1 2" key="1">
    <citation type="submission" date="2019-02" db="EMBL/GenBank/DDBJ databases">
        <title>Hyunsoonleella sp., isolated from marine sediment.</title>
        <authorList>
            <person name="Liu B.-T."/>
        </authorList>
    </citation>
    <scope>NUCLEOTIDE SEQUENCE [LARGE SCALE GENOMIC DNA]</scope>
    <source>
        <strain evidence="1 2">T58</strain>
    </source>
</reference>
<evidence type="ECO:0000313" key="2">
    <source>
        <dbReference type="Proteomes" id="UP000291142"/>
    </source>
</evidence>
<dbReference type="RefSeq" id="WP_130965476.1">
    <property type="nucleotide sequence ID" value="NZ_SIRT01000016.1"/>
</dbReference>
<keyword evidence="2" id="KW-1185">Reference proteome</keyword>
<accession>A0A4Q9F9Y0</accession>
<dbReference type="Proteomes" id="UP000291142">
    <property type="component" value="Unassembled WGS sequence"/>
</dbReference>
<proteinExistence type="predicted"/>
<gene>
    <name evidence="1" type="ORF">EYD45_15370</name>
</gene>
<dbReference type="OrthoDB" id="9782700at2"/>
<dbReference type="AlphaFoldDB" id="A0A4Q9F9Y0"/>
<organism evidence="1 2">
    <name type="scientific">Hyunsoonleella flava</name>
    <dbReference type="NCBI Taxonomy" id="2527939"/>
    <lineage>
        <taxon>Bacteria</taxon>
        <taxon>Pseudomonadati</taxon>
        <taxon>Bacteroidota</taxon>
        <taxon>Flavobacteriia</taxon>
        <taxon>Flavobacteriales</taxon>
        <taxon>Flavobacteriaceae</taxon>
    </lineage>
</organism>
<sequence>MDSERLLKNSNFFNAADAAIEHEMDFTNFEKSLFQNILFQESILLHEAYFFNSKYLLDHAYRYGEGKTSLFGEAAKNGLVIPAISDTSVNSMKNLFEFLIEKFGANTNNFNPKNLKDPRFKSYLQNIQTGWDQRGNVQHWPDTFYKGEPESFGQGYERLLRENFYQKEMPIKDFEDPNSDTVRMRRRVWDKSEPWRNKCFEDATIKSSENGSDAGLRRTDILTAIAALFNVEDIKQGVFLDYVLKFVNDKETALCLEIYWSWLNQCHHMNFGDKINRTINFPVYKRDSDFLADNEFIYNDFKNEKYESADFEIELPTIQALKNTEPEELIKLRTGSIGIDFFESLRAFENGNNDSDRIQLEKQLKYYAKGICNNVPISQIGYTKGAILKSRGSLLGIASLITEAGDCVIDQNIQPYAIAAGAAGLIIGMYDDNQKNVKINKQEKVKIELNVKK</sequence>
<evidence type="ECO:0000313" key="1">
    <source>
        <dbReference type="EMBL" id="TBM99793.1"/>
    </source>
</evidence>
<protein>
    <submittedName>
        <fullName evidence="1">Uncharacterized protein</fullName>
    </submittedName>
</protein>
<name>A0A4Q9F9Y0_9FLAO</name>